<feature type="compositionally biased region" description="Basic and acidic residues" evidence="2">
    <location>
        <begin position="887"/>
        <end position="899"/>
    </location>
</feature>
<dbReference type="Proteomes" id="UP000035352">
    <property type="component" value="Chromosome"/>
</dbReference>
<accession>A0A0G3BHR4</accession>
<evidence type="ECO:0000256" key="1">
    <source>
        <dbReference type="ARBA" id="ARBA00022737"/>
    </source>
</evidence>
<dbReference type="KEGG" id="pbh:AAW51_2191"/>
<keyword evidence="5" id="KW-1185">Reference proteome</keyword>
<keyword evidence="1" id="KW-0677">Repeat</keyword>
<dbReference type="STRING" id="413882.AAW51_2191"/>
<feature type="region of interest" description="Disordered" evidence="2">
    <location>
        <begin position="163"/>
        <end position="186"/>
    </location>
</feature>
<feature type="domain" description="DUF2169" evidence="3">
    <location>
        <begin position="17"/>
        <end position="292"/>
    </location>
</feature>
<dbReference type="Pfam" id="PF09937">
    <property type="entry name" value="DUF2169"/>
    <property type="match status" value="1"/>
</dbReference>
<evidence type="ECO:0000256" key="2">
    <source>
        <dbReference type="SAM" id="MobiDB-lite"/>
    </source>
</evidence>
<dbReference type="SUPFAM" id="SSF141571">
    <property type="entry name" value="Pentapeptide repeat-like"/>
    <property type="match status" value="3"/>
</dbReference>
<dbReference type="InterPro" id="IPR001646">
    <property type="entry name" value="5peptide_repeat"/>
</dbReference>
<evidence type="ECO:0000313" key="4">
    <source>
        <dbReference type="EMBL" id="AKJ28882.1"/>
    </source>
</evidence>
<protein>
    <submittedName>
        <fullName evidence="4">Pentapeptide repeat family protein</fullName>
    </submittedName>
</protein>
<name>A0A0G3BHR4_9BURK</name>
<evidence type="ECO:0000259" key="3">
    <source>
        <dbReference type="Pfam" id="PF09937"/>
    </source>
</evidence>
<dbReference type="Pfam" id="PF00805">
    <property type="entry name" value="Pentapeptide"/>
    <property type="match status" value="5"/>
</dbReference>
<dbReference type="Gene3D" id="2.160.20.80">
    <property type="entry name" value="E3 ubiquitin-protein ligase SopA"/>
    <property type="match status" value="3"/>
</dbReference>
<dbReference type="AlphaFoldDB" id="A0A0G3BHR4"/>
<dbReference type="PANTHER" id="PTHR47485">
    <property type="entry name" value="THYLAKOID LUMENAL 17.4 KDA PROTEIN, CHLOROPLASTIC"/>
    <property type="match status" value="1"/>
</dbReference>
<proteinExistence type="predicted"/>
<dbReference type="PANTHER" id="PTHR47485:SF1">
    <property type="entry name" value="THYLAKOID LUMENAL 17.4 KDA PROTEIN, CHLOROPLASTIC"/>
    <property type="match status" value="1"/>
</dbReference>
<reference evidence="4 5" key="1">
    <citation type="submission" date="2015-05" db="EMBL/GenBank/DDBJ databases">
        <authorList>
            <person name="Tang B."/>
            <person name="Yu Y."/>
        </authorList>
    </citation>
    <scope>NUCLEOTIDE SEQUENCE [LARGE SCALE GENOMIC DNA]</scope>
    <source>
        <strain evidence="4 5">DSM 7029</strain>
    </source>
</reference>
<gene>
    <name evidence="4" type="ORF">AAW51_2191</name>
</gene>
<dbReference type="InterPro" id="IPR018683">
    <property type="entry name" value="DUF2169"/>
</dbReference>
<evidence type="ECO:0000313" key="5">
    <source>
        <dbReference type="Proteomes" id="UP000035352"/>
    </source>
</evidence>
<organism evidence="4 5">
    <name type="scientific">Caldimonas brevitalea</name>
    <dbReference type="NCBI Taxonomy" id="413882"/>
    <lineage>
        <taxon>Bacteria</taxon>
        <taxon>Pseudomonadati</taxon>
        <taxon>Pseudomonadota</taxon>
        <taxon>Betaproteobacteria</taxon>
        <taxon>Burkholderiales</taxon>
        <taxon>Sphaerotilaceae</taxon>
        <taxon>Caldimonas</taxon>
    </lineage>
</organism>
<sequence length="899" mass="97024">MKPQHLSVLHRCFEREGKAWLCVTTMAMLQLGDSPRLRSEQELWQAVPPLLPPDVPLDACMPKTGGEYLVTGRAHAPAGDAPRGGVEVEVRLGSLSKRLHAFGERVWAGDRACDPAPFTPVPLDWTQAYGGAGFEANPLGIGLSPAADGQPQALPRLEYPHAPSRGPQTAITPASFAPLPPMWPQRKRHDGTYGEDWLKQDYPGFPRDLNWRFFNLASEDQWQPRPFTGDEPYELRHLHPELPVLSGRLPGIRPVVAVQTHAMDAERARFLDSQLTTVWFFPELQAAVLVWHALMQAENEFADEVSRILVAAEWSARPRERAHYLRAIRERLDETIGGIKMLEDEELLPDGLVTVNEALDRHRRLLGAAPISLQRVDEKLAQAQAQLRERLQSQFGAAAAQGLDQSQAQLRRELSLPDLAAAAAHDPKALMGLAKTLQQQAPALTAKAASLVQQRGAASLQALRASGGAHNTALQAILPKLKPSAASAAQASGPNLVAALEAGLAELRAGLPPAQAEGLPNIDPKLKALASQSGGQHERMARLVAHMQAPPSAVDAGIAARWRDGASRAREQGRSFARLKLGGGNFAGMDLSGVDFTEAQLEGVDFTGANLTAAIFKGASLAHAVLRQAKLDNAVFDDANLGKADLQGASCVGASFANATLHHTRLDEAVMFGSRLAKLTLLEVSALKTQWVQVDLSHAVWVKSQLAGGNFTRARLPRASFIECSLPEAVFAQANLESVDFVTCNLERAVLDGCEAPNVRFVHGSRLNGVSLRGSQAPRSSWRGMPLQGADLSHAVLDGADLAEVQASGANFYRSSLKGAMLMKGQFQQVSFAGSNMMNAIVQHAQLQGADLRGTNLFAADLMRIDVDADTRFDGALLSKARTQPQRKVERPEPRKGAA</sequence>
<dbReference type="EMBL" id="CP011371">
    <property type="protein sequence ID" value="AKJ28882.1"/>
    <property type="molecule type" value="Genomic_DNA"/>
</dbReference>
<feature type="region of interest" description="Disordered" evidence="2">
    <location>
        <begin position="876"/>
        <end position="899"/>
    </location>
</feature>